<dbReference type="PANTHER" id="PTHR22652:SF0">
    <property type="entry name" value="NUCLEOPORIN NUP43"/>
    <property type="match status" value="1"/>
</dbReference>
<dbReference type="EnsemblPlants" id="Kaladp0011s0241.1.v1.1">
    <property type="protein sequence ID" value="Kaladp0011s0241.1.v1.1"/>
    <property type="gene ID" value="Kaladp0011s0241.v1.1"/>
</dbReference>
<evidence type="ECO:0000256" key="1">
    <source>
        <dbReference type="ARBA" id="ARBA00004123"/>
    </source>
</evidence>
<dbReference type="AlphaFoldDB" id="A0A7N0SWK5"/>
<reference evidence="5" key="1">
    <citation type="submission" date="2021-01" db="UniProtKB">
        <authorList>
            <consortium name="EnsemblPlants"/>
        </authorList>
    </citation>
    <scope>IDENTIFICATION</scope>
</reference>
<keyword evidence="4" id="KW-0539">Nucleus</keyword>
<evidence type="ECO:0008006" key="7">
    <source>
        <dbReference type="Google" id="ProtNLM"/>
    </source>
</evidence>
<dbReference type="Gramene" id="Kaladp0011s0241.1.v1.1">
    <property type="protein sequence ID" value="Kaladp0011s0241.1.v1.1"/>
    <property type="gene ID" value="Kaladp0011s0241.v1.1"/>
</dbReference>
<keyword evidence="6" id="KW-1185">Reference proteome</keyword>
<dbReference type="InterPro" id="IPR015943">
    <property type="entry name" value="WD40/YVTN_repeat-like_dom_sf"/>
</dbReference>
<evidence type="ECO:0000256" key="2">
    <source>
        <dbReference type="ARBA" id="ARBA00022574"/>
    </source>
</evidence>
<dbReference type="Gene3D" id="2.130.10.10">
    <property type="entry name" value="YVTN repeat-like/Quinoprotein amine dehydrogenase"/>
    <property type="match status" value="1"/>
</dbReference>
<sequence>MAIGGSNETLEVCRFPQSKYVDAVRWLPKISALERFAVVALSDFDSGASSIDVLALDRSELSTPSLQSSWTAPSRVSSLRTSESFRGPVIAASTLAGSVHFLFANSADASLESEVCVSDKAFHAGAVSCVDLKDGGSECLSVGEDGRINLVNVGDTAKVSYRRVFDSNGLVSYTAAKWASPVEFATGGLGFSLQWWDQRKPGGAACQLKGDWFKGASSGMVHSVDIHSSRKDICLAGGSSGVVFAWDLRRPQQSIILSQSELNENESHLPCESEVWSVQYDSYFPSSRAMATPSAHILPAMICSEDGILAVIRQGEEPVELLAETCAINSFDIDKQNPSDVICGLEWESIAILSRP</sequence>
<proteinExistence type="predicted"/>
<accession>A0A7N0SWK5</accession>
<keyword evidence="3" id="KW-0677">Repeat</keyword>
<keyword evidence="2" id="KW-0853">WD repeat</keyword>
<comment type="subcellular location">
    <subcellularLocation>
        <location evidence="1">Nucleus</location>
    </subcellularLocation>
</comment>
<name>A0A7N0SWK5_KALFE</name>
<evidence type="ECO:0000256" key="4">
    <source>
        <dbReference type="ARBA" id="ARBA00023242"/>
    </source>
</evidence>
<evidence type="ECO:0000313" key="5">
    <source>
        <dbReference type="EnsemblPlants" id="Kaladp0011s0241.1.v1.1"/>
    </source>
</evidence>
<evidence type="ECO:0000256" key="3">
    <source>
        <dbReference type="ARBA" id="ARBA00022737"/>
    </source>
</evidence>
<evidence type="ECO:0000313" key="6">
    <source>
        <dbReference type="Proteomes" id="UP000594263"/>
    </source>
</evidence>
<dbReference type="Proteomes" id="UP000594263">
    <property type="component" value="Unplaced"/>
</dbReference>
<dbReference type="FunFam" id="2.130.10.10:FF:000683">
    <property type="entry name" value="WD-40 repeat protein family"/>
    <property type="match status" value="1"/>
</dbReference>
<dbReference type="InterPro" id="IPR036322">
    <property type="entry name" value="WD40_repeat_dom_sf"/>
</dbReference>
<dbReference type="PANTHER" id="PTHR22652">
    <property type="entry name" value="NUCLEOPORIN NUP43"/>
    <property type="match status" value="1"/>
</dbReference>
<dbReference type="GO" id="GO:0031080">
    <property type="term" value="C:nuclear pore outer ring"/>
    <property type="evidence" value="ECO:0007669"/>
    <property type="project" value="TreeGrafter"/>
</dbReference>
<protein>
    <recommendedName>
        <fullName evidence="7">Nuclear pore complex protein NUP43</fullName>
    </recommendedName>
</protein>
<dbReference type="SUPFAM" id="SSF50978">
    <property type="entry name" value="WD40 repeat-like"/>
    <property type="match status" value="1"/>
</dbReference>
<organism evidence="5 6">
    <name type="scientific">Kalanchoe fedtschenkoi</name>
    <name type="common">Lavender scallops</name>
    <name type="synonym">South American air plant</name>
    <dbReference type="NCBI Taxonomy" id="63787"/>
    <lineage>
        <taxon>Eukaryota</taxon>
        <taxon>Viridiplantae</taxon>
        <taxon>Streptophyta</taxon>
        <taxon>Embryophyta</taxon>
        <taxon>Tracheophyta</taxon>
        <taxon>Spermatophyta</taxon>
        <taxon>Magnoliopsida</taxon>
        <taxon>eudicotyledons</taxon>
        <taxon>Gunneridae</taxon>
        <taxon>Pentapetalae</taxon>
        <taxon>Saxifragales</taxon>
        <taxon>Crassulaceae</taxon>
        <taxon>Kalanchoe</taxon>
    </lineage>
</organism>
<dbReference type="OMA" id="PCESEVW"/>